<gene>
    <name evidence="2" type="ORF">APZ18_02000</name>
</gene>
<feature type="transmembrane region" description="Helical" evidence="1">
    <location>
        <begin position="173"/>
        <end position="194"/>
    </location>
</feature>
<dbReference type="AlphaFoldDB" id="A0AAW3JV05"/>
<evidence type="ECO:0008006" key="4">
    <source>
        <dbReference type="Google" id="ProtNLM"/>
    </source>
</evidence>
<sequence>MVVLNKRSKGGKGVESVDDEELYNGIMDEISSGDIQSTMDKLLENQSFDFGDFVGKTINSGKGIDFNNILKQVADGIVSNLNDEKSLYTNIILIALSGAVITNFSKLLQGKRVAQMGFYTIYVLFFSVLSVSFMRTSTIAEETLTKIFDFMKVLAPTYFTCLSFTKGAGLGTGYYQITLLMLTVADFILLKFVLPGVKIYFWLRIADQLSEEEMFSKMAEFVKDILSFSMKTMSVVLMGVNVVQGMIAPLAAEAKNSALVKVGSMVPGIGNTISSAASSVLLAGSLVKNAVGVAGIVVLIIICAMPLIRLWVSEFAYKGLSAVLQPVSDKRIIKCLSMTSDAIKLLAYAVGLAAMFFAISIAVISTMTN</sequence>
<comment type="caution">
    <text evidence="2">The sequence shown here is derived from an EMBL/GenBank/DDBJ whole genome shotgun (WGS) entry which is preliminary data.</text>
</comment>
<feature type="transmembrane region" description="Helical" evidence="1">
    <location>
        <begin position="233"/>
        <end position="252"/>
    </location>
</feature>
<dbReference type="EMBL" id="LLKB01000001">
    <property type="protein sequence ID" value="KQC85990.1"/>
    <property type="molecule type" value="Genomic_DNA"/>
</dbReference>
<dbReference type="RefSeq" id="WP_055941145.1">
    <property type="nucleotide sequence ID" value="NZ_JAQDCV010000008.1"/>
</dbReference>
<dbReference type="Proteomes" id="UP000050833">
    <property type="component" value="Unassembled WGS sequence"/>
</dbReference>
<dbReference type="InterPro" id="IPR014194">
    <property type="entry name" value="Spore_III_AE"/>
</dbReference>
<feature type="transmembrane region" description="Helical" evidence="1">
    <location>
        <begin position="345"/>
        <end position="364"/>
    </location>
</feature>
<keyword evidence="1" id="KW-1133">Transmembrane helix</keyword>
<evidence type="ECO:0000313" key="2">
    <source>
        <dbReference type="EMBL" id="KQC85990.1"/>
    </source>
</evidence>
<dbReference type="Pfam" id="PF09546">
    <property type="entry name" value="Spore_III_AE"/>
    <property type="match status" value="1"/>
</dbReference>
<feature type="transmembrane region" description="Helical" evidence="1">
    <location>
        <begin position="290"/>
        <end position="312"/>
    </location>
</feature>
<accession>A0AAW3JV05</accession>
<evidence type="ECO:0000256" key="1">
    <source>
        <dbReference type="SAM" id="Phobius"/>
    </source>
</evidence>
<keyword evidence="3" id="KW-1185">Reference proteome</keyword>
<evidence type="ECO:0000313" key="3">
    <source>
        <dbReference type="Proteomes" id="UP000050833"/>
    </source>
</evidence>
<reference evidence="2 3" key="1">
    <citation type="submission" date="2015-10" db="EMBL/GenBank/DDBJ databases">
        <title>Butyribacter intestini gen. nov., sp. nov., a butyric acid-producing bacterium of the family Lachnospiraceae isolated from the human faeces.</title>
        <authorList>
            <person name="Zou Y."/>
            <person name="Xue W."/>
            <person name="Luo G."/>
            <person name="Lv M."/>
        </authorList>
    </citation>
    <scope>NUCLEOTIDE SEQUENCE [LARGE SCALE GENOMIC DNA]</scope>
    <source>
        <strain evidence="2 3">TF01-11</strain>
    </source>
</reference>
<proteinExistence type="predicted"/>
<feature type="transmembrane region" description="Helical" evidence="1">
    <location>
        <begin position="116"/>
        <end position="134"/>
    </location>
</feature>
<organism evidence="2 3">
    <name type="scientific">Butyribacter intestini</name>
    <dbReference type="NCBI Taxonomy" id="1703332"/>
    <lineage>
        <taxon>Bacteria</taxon>
        <taxon>Bacillati</taxon>
        <taxon>Bacillota</taxon>
        <taxon>Clostridia</taxon>
        <taxon>Lachnospirales</taxon>
        <taxon>Lachnospiraceae</taxon>
        <taxon>Butyribacter</taxon>
    </lineage>
</organism>
<feature type="transmembrane region" description="Helical" evidence="1">
    <location>
        <begin position="264"/>
        <end position="283"/>
    </location>
</feature>
<name>A0AAW3JV05_9FIRM</name>
<protein>
    <recommendedName>
        <fullName evidence="4">Stage III sporulation protein AE</fullName>
    </recommendedName>
</protein>
<keyword evidence="1" id="KW-0812">Transmembrane</keyword>
<keyword evidence="1" id="KW-0472">Membrane</keyword>